<dbReference type="SUPFAM" id="SSF88723">
    <property type="entry name" value="PIN domain-like"/>
    <property type="match status" value="1"/>
</dbReference>
<evidence type="ECO:0000259" key="1">
    <source>
        <dbReference type="Pfam" id="PF01850"/>
    </source>
</evidence>
<dbReference type="CDD" id="cd18683">
    <property type="entry name" value="PIN_VapC-like"/>
    <property type="match status" value="1"/>
</dbReference>
<dbReference type="InterPro" id="IPR029060">
    <property type="entry name" value="PIN-like_dom_sf"/>
</dbReference>
<dbReference type="Gene3D" id="3.40.50.1010">
    <property type="entry name" value="5'-nuclease"/>
    <property type="match status" value="1"/>
</dbReference>
<dbReference type="Proteomes" id="UP000323300">
    <property type="component" value="Unassembled WGS sequence"/>
</dbReference>
<sequence>MKIIVDTNVLVRSVMRDDEQQARAAEEILKQAELIAVALASLCEFVWVLAKVYRLPRTDIATALRALLNIGNLVVNRPAVEAGLSILEAGGDFADGVIAYEGNWLGGETFVSFDKQAVALLSEKGLSAWLLADRSL</sequence>
<dbReference type="Pfam" id="PF01850">
    <property type="entry name" value="PIN"/>
    <property type="match status" value="1"/>
</dbReference>
<evidence type="ECO:0000313" key="2">
    <source>
        <dbReference type="EMBL" id="SFJ88887.1"/>
    </source>
</evidence>
<dbReference type="PANTHER" id="PTHR39664">
    <property type="match status" value="1"/>
</dbReference>
<protein>
    <submittedName>
        <fullName evidence="2">Predicted nucleic-acid-binding protein, contains PIN domain</fullName>
    </submittedName>
</protein>
<evidence type="ECO:0000313" key="3">
    <source>
        <dbReference type="Proteomes" id="UP000323300"/>
    </source>
</evidence>
<name>A0A1I3V3Z4_9HYPH</name>
<dbReference type="RefSeq" id="WP_149757252.1">
    <property type="nucleotide sequence ID" value="NZ_BSPE01000002.1"/>
</dbReference>
<dbReference type="EMBL" id="FOSL01000001">
    <property type="protein sequence ID" value="SFJ88887.1"/>
    <property type="molecule type" value="Genomic_DNA"/>
</dbReference>
<accession>A0A1I3V3Z4</accession>
<feature type="domain" description="PIN" evidence="1">
    <location>
        <begin position="3"/>
        <end position="99"/>
    </location>
</feature>
<keyword evidence="3" id="KW-1185">Reference proteome</keyword>
<gene>
    <name evidence="2" type="ORF">SAMN04488498_101134</name>
</gene>
<organism evidence="2 3">
    <name type="scientific">Neomesorhizobium albiziae</name>
    <dbReference type="NCBI Taxonomy" id="335020"/>
    <lineage>
        <taxon>Bacteria</taxon>
        <taxon>Pseudomonadati</taxon>
        <taxon>Pseudomonadota</taxon>
        <taxon>Alphaproteobacteria</taxon>
        <taxon>Hyphomicrobiales</taxon>
        <taxon>Phyllobacteriaceae</taxon>
        <taxon>Neomesorhizobium</taxon>
    </lineage>
</organism>
<dbReference type="InterPro" id="IPR002716">
    <property type="entry name" value="PIN_dom"/>
</dbReference>
<dbReference type="OrthoDB" id="6637310at2"/>
<proteinExistence type="predicted"/>
<dbReference type="AlphaFoldDB" id="A0A1I3V3Z4"/>
<dbReference type="PANTHER" id="PTHR39664:SF2">
    <property type="entry name" value="NUCLEIC ACID-BINDING PROTEIN, CONTAINING PIN DOMAIN-RELATED"/>
    <property type="match status" value="1"/>
</dbReference>
<reference evidence="2 3" key="1">
    <citation type="submission" date="2016-10" db="EMBL/GenBank/DDBJ databases">
        <authorList>
            <person name="Varghese N."/>
            <person name="Submissions S."/>
        </authorList>
    </citation>
    <scope>NUCLEOTIDE SEQUENCE [LARGE SCALE GENOMIC DNA]</scope>
    <source>
        <strain evidence="2 3">DSM 21822</strain>
    </source>
</reference>